<evidence type="ECO:0000313" key="2">
    <source>
        <dbReference type="EnsemblPlants" id="OPUNC06G13200.1"/>
    </source>
</evidence>
<dbReference type="Proteomes" id="UP000026962">
    <property type="component" value="Chromosome 6"/>
</dbReference>
<evidence type="ECO:0000256" key="1">
    <source>
        <dbReference type="SAM" id="MobiDB-lite"/>
    </source>
</evidence>
<dbReference type="EnsemblPlants" id="OPUNC06G13200.1">
    <property type="protein sequence ID" value="OPUNC06G13200.1"/>
    <property type="gene ID" value="OPUNC06G13200"/>
</dbReference>
<name>A0A0E0LBE6_ORYPU</name>
<reference evidence="2" key="1">
    <citation type="submission" date="2015-04" db="UniProtKB">
        <authorList>
            <consortium name="EnsemblPlants"/>
        </authorList>
    </citation>
    <scope>IDENTIFICATION</scope>
</reference>
<feature type="compositionally biased region" description="Basic and acidic residues" evidence="1">
    <location>
        <begin position="59"/>
        <end position="70"/>
    </location>
</feature>
<sequence length="90" mass="10058">MRRHPSHHEGSFPARASRAGRAPCLCSAVVGRKEKTGERKNGRERYDMWAPLGLVHNHSANDGKKNDKEPTGLQAIITTNRRKIRTEGSN</sequence>
<evidence type="ECO:0000313" key="3">
    <source>
        <dbReference type="Proteomes" id="UP000026962"/>
    </source>
</evidence>
<keyword evidence="3" id="KW-1185">Reference proteome</keyword>
<feature type="region of interest" description="Disordered" evidence="1">
    <location>
        <begin position="55"/>
        <end position="74"/>
    </location>
</feature>
<accession>A0A0E0LBE6</accession>
<dbReference type="Gramene" id="OPUNC06G13200.1">
    <property type="protein sequence ID" value="OPUNC06G13200.1"/>
    <property type="gene ID" value="OPUNC06G13200"/>
</dbReference>
<feature type="region of interest" description="Disordered" evidence="1">
    <location>
        <begin position="1"/>
        <end position="22"/>
    </location>
</feature>
<dbReference type="AlphaFoldDB" id="A0A0E0LBE6"/>
<proteinExistence type="predicted"/>
<reference evidence="2" key="2">
    <citation type="submission" date="2018-05" db="EMBL/GenBank/DDBJ databases">
        <title>OpunRS2 (Oryza punctata Reference Sequence Version 2).</title>
        <authorList>
            <person name="Zhang J."/>
            <person name="Kudrna D."/>
            <person name="Lee S."/>
            <person name="Talag J."/>
            <person name="Welchert J."/>
            <person name="Wing R.A."/>
        </authorList>
    </citation>
    <scope>NUCLEOTIDE SEQUENCE [LARGE SCALE GENOMIC DNA]</scope>
</reference>
<organism evidence="2">
    <name type="scientific">Oryza punctata</name>
    <name type="common">Red rice</name>
    <dbReference type="NCBI Taxonomy" id="4537"/>
    <lineage>
        <taxon>Eukaryota</taxon>
        <taxon>Viridiplantae</taxon>
        <taxon>Streptophyta</taxon>
        <taxon>Embryophyta</taxon>
        <taxon>Tracheophyta</taxon>
        <taxon>Spermatophyta</taxon>
        <taxon>Magnoliopsida</taxon>
        <taxon>Liliopsida</taxon>
        <taxon>Poales</taxon>
        <taxon>Poaceae</taxon>
        <taxon>BOP clade</taxon>
        <taxon>Oryzoideae</taxon>
        <taxon>Oryzeae</taxon>
        <taxon>Oryzinae</taxon>
        <taxon>Oryza</taxon>
    </lineage>
</organism>
<dbReference type="HOGENOM" id="CLU_2444683_0_0_1"/>
<protein>
    <submittedName>
        <fullName evidence="2">Uncharacterized protein</fullName>
    </submittedName>
</protein>